<name>A0A0C3S177_PHLG1</name>
<evidence type="ECO:0000313" key="2">
    <source>
        <dbReference type="EMBL" id="KIP02957.1"/>
    </source>
</evidence>
<organism evidence="2 3">
    <name type="scientific">Phlebiopsis gigantea (strain 11061_1 CR5-6)</name>
    <name type="common">White-rot fungus</name>
    <name type="synonym">Peniophora gigantea</name>
    <dbReference type="NCBI Taxonomy" id="745531"/>
    <lineage>
        <taxon>Eukaryota</taxon>
        <taxon>Fungi</taxon>
        <taxon>Dikarya</taxon>
        <taxon>Basidiomycota</taxon>
        <taxon>Agaricomycotina</taxon>
        <taxon>Agaricomycetes</taxon>
        <taxon>Polyporales</taxon>
        <taxon>Phanerochaetaceae</taxon>
        <taxon>Phlebiopsis</taxon>
    </lineage>
</organism>
<proteinExistence type="predicted"/>
<reference evidence="2 3" key="1">
    <citation type="journal article" date="2014" name="PLoS Genet.">
        <title>Analysis of the Phlebiopsis gigantea genome, transcriptome and secretome provides insight into its pioneer colonization strategies of wood.</title>
        <authorList>
            <person name="Hori C."/>
            <person name="Ishida T."/>
            <person name="Igarashi K."/>
            <person name="Samejima M."/>
            <person name="Suzuki H."/>
            <person name="Master E."/>
            <person name="Ferreira P."/>
            <person name="Ruiz-Duenas F.J."/>
            <person name="Held B."/>
            <person name="Canessa P."/>
            <person name="Larrondo L.F."/>
            <person name="Schmoll M."/>
            <person name="Druzhinina I.S."/>
            <person name="Kubicek C.P."/>
            <person name="Gaskell J.A."/>
            <person name="Kersten P."/>
            <person name="St John F."/>
            <person name="Glasner J."/>
            <person name="Sabat G."/>
            <person name="Splinter BonDurant S."/>
            <person name="Syed K."/>
            <person name="Yadav J."/>
            <person name="Mgbeahuruike A.C."/>
            <person name="Kovalchuk A."/>
            <person name="Asiegbu F.O."/>
            <person name="Lackner G."/>
            <person name="Hoffmeister D."/>
            <person name="Rencoret J."/>
            <person name="Gutierrez A."/>
            <person name="Sun H."/>
            <person name="Lindquist E."/>
            <person name="Barry K."/>
            <person name="Riley R."/>
            <person name="Grigoriev I.V."/>
            <person name="Henrissat B."/>
            <person name="Kues U."/>
            <person name="Berka R.M."/>
            <person name="Martinez A.T."/>
            <person name="Covert S.F."/>
            <person name="Blanchette R.A."/>
            <person name="Cullen D."/>
        </authorList>
    </citation>
    <scope>NUCLEOTIDE SEQUENCE [LARGE SCALE GENOMIC DNA]</scope>
    <source>
        <strain evidence="2 3">11061_1 CR5-6</strain>
    </source>
</reference>
<evidence type="ECO:0000313" key="3">
    <source>
        <dbReference type="Proteomes" id="UP000053257"/>
    </source>
</evidence>
<feature type="compositionally biased region" description="Low complexity" evidence="1">
    <location>
        <begin position="119"/>
        <end position="138"/>
    </location>
</feature>
<evidence type="ECO:0000256" key="1">
    <source>
        <dbReference type="SAM" id="MobiDB-lite"/>
    </source>
</evidence>
<dbReference type="HOGENOM" id="CLU_1054161_0_0_1"/>
<feature type="region of interest" description="Disordered" evidence="1">
    <location>
        <begin position="117"/>
        <end position="140"/>
    </location>
</feature>
<dbReference type="AlphaFoldDB" id="A0A0C3S177"/>
<protein>
    <submittedName>
        <fullName evidence="2">Uncharacterized protein</fullName>
    </submittedName>
</protein>
<dbReference type="EMBL" id="KN840642">
    <property type="protein sequence ID" value="KIP02957.1"/>
    <property type="molecule type" value="Genomic_DNA"/>
</dbReference>
<accession>A0A0C3S177</accession>
<gene>
    <name evidence="2" type="ORF">PHLGIDRAFT_269805</name>
</gene>
<dbReference type="Proteomes" id="UP000053257">
    <property type="component" value="Unassembled WGS sequence"/>
</dbReference>
<sequence length="264" mass="28435">MIYLADSRVHLLSDLPPRVRRADATPQGAPTGHLAVPLSPSGTPRALALGTTAARGLPLAPRPSAVACTRRAHVCVPGGLGLGAHTLGGERARASFVWCARRASWRRLRRARSRRAVLRRNANSPTRPSRTRTPVTTSLGTDPQAARAQFWFRLCVAFFWRRPPSSVRPETCCLWRRGAGERATGCAAAQSASGGQAHVGRRGNDGLAARRWAGLAVWVGHARPRQQTGLGGPIVDGASMWRPWSPRRTWNSVVASSTEVTASE</sequence>
<keyword evidence="3" id="KW-1185">Reference proteome</keyword>